<dbReference type="GeneTree" id="ENSGT00940000157433"/>
<dbReference type="GO" id="GO:0099093">
    <property type="term" value="P:calcium export from the mitochondrion"/>
    <property type="evidence" value="ECO:0007669"/>
    <property type="project" value="TreeGrafter"/>
</dbReference>
<dbReference type="Gene3D" id="1.20.1420.30">
    <property type="entry name" value="NCX, central ion-binding region"/>
    <property type="match status" value="1"/>
</dbReference>
<feature type="transmembrane region" description="Helical" evidence="8">
    <location>
        <begin position="72"/>
        <end position="94"/>
    </location>
</feature>
<evidence type="ECO:0000256" key="4">
    <source>
        <dbReference type="ARBA" id="ARBA00022568"/>
    </source>
</evidence>
<reference evidence="10" key="2">
    <citation type="submission" date="2025-09" db="UniProtKB">
        <authorList>
            <consortium name="Ensembl"/>
        </authorList>
    </citation>
    <scope>IDENTIFICATION</scope>
</reference>
<dbReference type="PANTHER" id="PTHR12266">
    <property type="entry name" value="NA+/CA2+ K+ INDEPENDENT EXCHANGER"/>
    <property type="match status" value="1"/>
</dbReference>
<evidence type="ECO:0000256" key="2">
    <source>
        <dbReference type="ARBA" id="ARBA00022448"/>
    </source>
</evidence>
<evidence type="ECO:0000256" key="5">
    <source>
        <dbReference type="ARBA" id="ARBA00022692"/>
    </source>
</evidence>
<evidence type="ECO:0000256" key="1">
    <source>
        <dbReference type="ARBA" id="ARBA00004141"/>
    </source>
</evidence>
<dbReference type="Pfam" id="PF01699">
    <property type="entry name" value="Na_Ca_ex"/>
    <property type="match status" value="1"/>
</dbReference>
<keyword evidence="4" id="KW-0406">Ion transport</keyword>
<dbReference type="Proteomes" id="UP000472273">
    <property type="component" value="Unplaced"/>
</dbReference>
<keyword evidence="3" id="KW-0050">Antiport</keyword>
<evidence type="ECO:0000256" key="3">
    <source>
        <dbReference type="ARBA" id="ARBA00022449"/>
    </source>
</evidence>
<dbReference type="InterPro" id="IPR004837">
    <property type="entry name" value="NaCa_Exmemb"/>
</dbReference>
<name>A0A670ZWB7_PSETE</name>
<dbReference type="AlphaFoldDB" id="A0A670ZWB7"/>
<keyword evidence="5 8" id="KW-0812">Transmembrane</keyword>
<keyword evidence="4" id="KW-0106">Calcium</keyword>
<protein>
    <recommendedName>
        <fullName evidence="9">Sodium/calcium exchanger membrane region domain-containing protein</fullName>
    </recommendedName>
</protein>
<feature type="transmembrane region" description="Helical" evidence="8">
    <location>
        <begin position="7"/>
        <end position="28"/>
    </location>
</feature>
<keyword evidence="4" id="KW-0109">Calcium transport</keyword>
<dbReference type="OMA" id="QMSSNKW"/>
<evidence type="ECO:0000256" key="6">
    <source>
        <dbReference type="ARBA" id="ARBA00022989"/>
    </source>
</evidence>
<dbReference type="GO" id="GO:0016020">
    <property type="term" value="C:membrane"/>
    <property type="evidence" value="ECO:0007669"/>
    <property type="project" value="UniProtKB-SubCell"/>
</dbReference>
<dbReference type="InterPro" id="IPR044880">
    <property type="entry name" value="NCX_ion-bd_dom_sf"/>
</dbReference>
<evidence type="ECO:0000256" key="7">
    <source>
        <dbReference type="ARBA" id="ARBA00023136"/>
    </source>
</evidence>
<evidence type="ECO:0000313" key="11">
    <source>
        <dbReference type="Proteomes" id="UP000472273"/>
    </source>
</evidence>
<feature type="transmembrane region" description="Helical" evidence="8">
    <location>
        <begin position="40"/>
        <end position="60"/>
    </location>
</feature>
<keyword evidence="2" id="KW-0813">Transport</keyword>
<keyword evidence="6 8" id="KW-1133">Transmembrane helix</keyword>
<sequence length="99" mass="10801">MAFSACFGGIIFNMLVGVGLGCLLQMSSNKWVVRLEPDDLLVWILAGALGLSLVISFLSVPAQCFHLGPMYGYCLIAYYVVFLTIALLTEFGVIRISTF</sequence>
<accession>A0A670ZWB7</accession>
<feature type="domain" description="Sodium/calcium exchanger membrane region" evidence="9">
    <location>
        <begin position="1"/>
        <end position="87"/>
    </location>
</feature>
<dbReference type="InterPro" id="IPR051359">
    <property type="entry name" value="CaCA_antiporter"/>
</dbReference>
<evidence type="ECO:0000313" key="10">
    <source>
        <dbReference type="Ensembl" id="ENSPTXP00000027035.1"/>
    </source>
</evidence>
<keyword evidence="11" id="KW-1185">Reference proteome</keyword>
<keyword evidence="7 8" id="KW-0472">Membrane</keyword>
<dbReference type="GO" id="GO:0005432">
    <property type="term" value="F:calcium:sodium antiporter activity"/>
    <property type="evidence" value="ECO:0007669"/>
    <property type="project" value="TreeGrafter"/>
</dbReference>
<evidence type="ECO:0000256" key="8">
    <source>
        <dbReference type="SAM" id="Phobius"/>
    </source>
</evidence>
<proteinExistence type="predicted"/>
<organism evidence="10 11">
    <name type="scientific">Pseudonaja textilis</name>
    <name type="common">Eastern brown snake</name>
    <dbReference type="NCBI Taxonomy" id="8673"/>
    <lineage>
        <taxon>Eukaryota</taxon>
        <taxon>Metazoa</taxon>
        <taxon>Chordata</taxon>
        <taxon>Craniata</taxon>
        <taxon>Vertebrata</taxon>
        <taxon>Euteleostomi</taxon>
        <taxon>Lepidosauria</taxon>
        <taxon>Squamata</taxon>
        <taxon>Bifurcata</taxon>
        <taxon>Unidentata</taxon>
        <taxon>Episquamata</taxon>
        <taxon>Toxicofera</taxon>
        <taxon>Serpentes</taxon>
        <taxon>Colubroidea</taxon>
        <taxon>Elapidae</taxon>
        <taxon>Hydrophiinae</taxon>
        <taxon>Pseudonaja</taxon>
    </lineage>
</organism>
<comment type="subcellular location">
    <subcellularLocation>
        <location evidence="1">Membrane</location>
        <topology evidence="1">Multi-pass membrane protein</topology>
    </subcellularLocation>
</comment>
<reference evidence="10" key="1">
    <citation type="submission" date="2025-08" db="UniProtKB">
        <authorList>
            <consortium name="Ensembl"/>
        </authorList>
    </citation>
    <scope>IDENTIFICATION</scope>
</reference>
<dbReference type="Ensembl" id="ENSPTXT00000027866.1">
    <property type="protein sequence ID" value="ENSPTXP00000027035.1"/>
    <property type="gene ID" value="ENSPTXG00000018664.1"/>
</dbReference>
<dbReference type="PANTHER" id="PTHR12266:SF0">
    <property type="entry name" value="MITOCHONDRIAL SODIUM_CALCIUM EXCHANGER PROTEIN"/>
    <property type="match status" value="1"/>
</dbReference>
<evidence type="ECO:0000259" key="9">
    <source>
        <dbReference type="Pfam" id="PF01699"/>
    </source>
</evidence>
<dbReference type="GO" id="GO:0006874">
    <property type="term" value="P:intracellular calcium ion homeostasis"/>
    <property type="evidence" value="ECO:0007669"/>
    <property type="project" value="TreeGrafter"/>
</dbReference>